<evidence type="ECO:0000313" key="5">
    <source>
        <dbReference type="EMBL" id="TLM77246.1"/>
    </source>
</evidence>
<dbReference type="PANTHER" id="PTHR31151">
    <property type="entry name" value="PROLINE-TRNA LIGASE (DUF1680)"/>
    <property type="match status" value="1"/>
</dbReference>
<dbReference type="PROSITE" id="PS51257">
    <property type="entry name" value="PROKAR_LIPOPROTEIN"/>
    <property type="match status" value="1"/>
</dbReference>
<dbReference type="InterPro" id="IPR032275">
    <property type="entry name" value="DUF4986"/>
</dbReference>
<dbReference type="InterPro" id="IPR012878">
    <property type="entry name" value="Beta-AFase-like_GH127_cat"/>
</dbReference>
<dbReference type="Pfam" id="PF20620">
    <property type="entry name" value="DUF6805"/>
    <property type="match status" value="1"/>
</dbReference>
<feature type="domain" description="DUF4986" evidence="2">
    <location>
        <begin position="553"/>
        <end position="636"/>
    </location>
</feature>
<sequence length="809" mass="91033">MKRILLSLALASITLTGCSNEESPSLETFPLSEVRLLDSPFKHAQDKNIEYILAMNPDRLLAPYLKDAGLEPKADNYGNWENSGLDGHIGGHYLTALSLAWAATGNQEIKQRLDYMLDELKRAQDKNGNGYLGGIPAGKAMWQELAQGNIRSDLFTLNEKWVPLYNIHKIYAGLRDAYLYADSQQALAMLVALSDWGALLVESLTDEQVQQILKSEHGGLNEIYADVAEITGEQRYLTVAKRLSHRTILEPLKQQQDALTGLHANTQIPKVIGYKRVGDLAGDKQWQDAAAYFWNQVVEHRTVAIGGNSVREHFHPADDFAPMIEDVEGPETCNTYNMLKLTRMLYLSEPDTRYVHYYERALYNHILSSQNPDTGGLVYFTPMRPNHYRMYSQPQAAMWCCVGSGIENHSKYGEMIYAHRGDELFVNLFIPSTLDWKEKGLQISQKNHIPDTERTVLTVTGSGDFSLKLRYPVWVKEGLLSLTVNGEVFSVEQAPGSYITIERHWKDGDRVEVHLPMHPQAEQLPDQSDYYALTYGPVVLAAKTDPISGEQLDYFSDDSRMGHVASGPMCPQEMTPTFISDDRDFVRGLQRLPGDELRFAAPASLKVVGTQTVSSDSDLELIPFHRVHESRYTVYWPHTTKRKLAEKQKQREAKDRAQLALAQQTIDKVAPGEQQPEADHFFAGVGSEAGVHRGRHWRHASDWFSYQLKDPGNEAQTLRITYYGLDSNRRFHILANGVEIAEVSLDGSHGDDFFEVDYPVPEAVFKQSRDGVIELKFVAEKNAVAGAIYGVRLLREGENNLESADTHSG</sequence>
<evidence type="ECO:0000259" key="3">
    <source>
        <dbReference type="Pfam" id="PF20620"/>
    </source>
</evidence>
<dbReference type="PANTHER" id="PTHR31151:SF0">
    <property type="entry name" value="PROLINE-TRNA LIGASE (DUF1680)"/>
    <property type="match status" value="1"/>
</dbReference>
<dbReference type="Pfam" id="PF07944">
    <property type="entry name" value="Beta-AFase-like_GH127_cat"/>
    <property type="match status" value="1"/>
</dbReference>
<keyword evidence="6" id="KW-1185">Reference proteome</keyword>
<proteinExistence type="predicted"/>
<organism evidence="5 6">
    <name type="scientific">Microbulbifer harenosus</name>
    <dbReference type="NCBI Taxonomy" id="2576840"/>
    <lineage>
        <taxon>Bacteria</taxon>
        <taxon>Pseudomonadati</taxon>
        <taxon>Pseudomonadota</taxon>
        <taxon>Gammaproteobacteria</taxon>
        <taxon>Cellvibrionales</taxon>
        <taxon>Microbulbiferaceae</taxon>
        <taxon>Microbulbifer</taxon>
    </lineage>
</organism>
<dbReference type="Pfam" id="PF20736">
    <property type="entry name" value="Glyco_hydro127M"/>
    <property type="match status" value="1"/>
</dbReference>
<evidence type="ECO:0000259" key="1">
    <source>
        <dbReference type="Pfam" id="PF07944"/>
    </source>
</evidence>
<dbReference type="Proteomes" id="UP000306791">
    <property type="component" value="Unassembled WGS sequence"/>
</dbReference>
<dbReference type="RefSeq" id="WP_138235588.1">
    <property type="nucleotide sequence ID" value="NZ_CP185860.1"/>
</dbReference>
<dbReference type="InterPro" id="IPR046544">
    <property type="entry name" value="GH146_SB_dom"/>
</dbReference>
<dbReference type="Pfam" id="PF16375">
    <property type="entry name" value="DUF4986"/>
    <property type="match status" value="1"/>
</dbReference>
<dbReference type="GO" id="GO:0016787">
    <property type="term" value="F:hydrolase activity"/>
    <property type="evidence" value="ECO:0007669"/>
    <property type="project" value="UniProtKB-KW"/>
</dbReference>
<keyword evidence="5" id="KW-0378">Hydrolase</keyword>
<gene>
    <name evidence="5" type="ORF">FDY93_09925</name>
</gene>
<feature type="domain" description="Glycoside hydrolase GH146 substrate-binding" evidence="3">
    <location>
        <begin position="660"/>
        <end position="794"/>
    </location>
</feature>
<name>A0ABY2UHA8_9GAMM</name>
<reference evidence="5 6" key="1">
    <citation type="submission" date="2019-05" db="EMBL/GenBank/DDBJ databases">
        <title>Microbulbifer harenosus sp. nov., an alginate-degrading bacterium isolated from coastal sand.</title>
        <authorList>
            <person name="Huang H."/>
            <person name="Mo K."/>
            <person name="Bao S."/>
        </authorList>
    </citation>
    <scope>NUCLEOTIDE SEQUENCE [LARGE SCALE GENOMIC DNA]</scope>
    <source>
        <strain evidence="5 6">HB161719</strain>
    </source>
</reference>
<dbReference type="InterPro" id="IPR008928">
    <property type="entry name" value="6-hairpin_glycosidase_sf"/>
</dbReference>
<feature type="domain" description="Non-reducing end beta-L-arabinofuranosidase-like GH127 catalytic" evidence="1">
    <location>
        <begin position="33"/>
        <end position="414"/>
    </location>
</feature>
<dbReference type="SUPFAM" id="SSF48208">
    <property type="entry name" value="Six-hairpin glycosidases"/>
    <property type="match status" value="1"/>
</dbReference>
<dbReference type="EMBL" id="VANI01000010">
    <property type="protein sequence ID" value="TLM77246.1"/>
    <property type="molecule type" value="Genomic_DNA"/>
</dbReference>
<dbReference type="InterPro" id="IPR049046">
    <property type="entry name" value="Beta-AFase-like_GH127_middle"/>
</dbReference>
<comment type="caution">
    <text evidence="5">The sequence shown here is derived from an EMBL/GenBank/DDBJ whole genome shotgun (WGS) entry which is preliminary data.</text>
</comment>
<evidence type="ECO:0000313" key="6">
    <source>
        <dbReference type="Proteomes" id="UP000306791"/>
    </source>
</evidence>
<evidence type="ECO:0000259" key="2">
    <source>
        <dbReference type="Pfam" id="PF16375"/>
    </source>
</evidence>
<protein>
    <submittedName>
        <fullName evidence="5">Glycosyl hydrolase</fullName>
    </submittedName>
</protein>
<accession>A0ABY2UHA8</accession>
<feature type="domain" description="Non-reducing end beta-L-arabinofuranosidase-like GH127 middle" evidence="4">
    <location>
        <begin position="424"/>
        <end position="517"/>
    </location>
</feature>
<evidence type="ECO:0000259" key="4">
    <source>
        <dbReference type="Pfam" id="PF20736"/>
    </source>
</evidence>